<evidence type="ECO:0000313" key="2">
    <source>
        <dbReference type="Proteomes" id="UP001431192"/>
    </source>
</evidence>
<proteinExistence type="predicted"/>
<keyword evidence="2" id="KW-1185">Reference proteome</keyword>
<evidence type="ECO:0000313" key="1">
    <source>
        <dbReference type="EMBL" id="MCT8985934.1"/>
    </source>
</evidence>
<gene>
    <name evidence="1" type="ORF">N4T56_04755</name>
</gene>
<accession>A0ABT2NZW3</accession>
<comment type="caution">
    <text evidence="1">The sequence shown here is derived from an EMBL/GenBank/DDBJ whole genome shotgun (WGS) entry which is preliminary data.</text>
</comment>
<sequence length="121" mass="13333">MMKNTKLNILLLKCDATAPVPDDLTAWLDSPSVGNEIITGHDEISLSSDDEYRAALKTIEGLFDAIPNTAELESFLSILENDMQQHPDKLVPLTASMRRSAESLVESVEIDFGAQLLDEDE</sequence>
<dbReference type="RefSeq" id="WP_261732408.1">
    <property type="nucleotide sequence ID" value="NZ_JAODOQ010000001.1"/>
</dbReference>
<dbReference type="Proteomes" id="UP001431192">
    <property type="component" value="Unassembled WGS sequence"/>
</dbReference>
<reference evidence="1" key="1">
    <citation type="submission" date="2022-09" db="EMBL/GenBank/DDBJ databases">
        <title>Shewanella sp. KJ10-1 sp.nov, isolated from marine algae.</title>
        <authorList>
            <person name="Butt M."/>
            <person name="Lee J.K."/>
            <person name="Kim J.M."/>
            <person name="Choi D.G."/>
        </authorList>
    </citation>
    <scope>NUCLEOTIDE SEQUENCE</scope>
    <source>
        <strain evidence="1">KJ10-1</strain>
    </source>
</reference>
<protein>
    <submittedName>
        <fullName evidence="1">Transcriptional regulator</fullName>
    </submittedName>
</protein>
<dbReference type="EMBL" id="JAODOQ010000001">
    <property type="protein sequence ID" value="MCT8985934.1"/>
    <property type="molecule type" value="Genomic_DNA"/>
</dbReference>
<organism evidence="1 2">
    <name type="scientific">Shewanella phaeophyticola</name>
    <dbReference type="NCBI Taxonomy" id="2978345"/>
    <lineage>
        <taxon>Bacteria</taxon>
        <taxon>Pseudomonadati</taxon>
        <taxon>Pseudomonadota</taxon>
        <taxon>Gammaproteobacteria</taxon>
        <taxon>Alteromonadales</taxon>
        <taxon>Shewanellaceae</taxon>
        <taxon>Shewanella</taxon>
    </lineage>
</organism>
<name>A0ABT2NZW3_9GAMM</name>